<dbReference type="GO" id="GO:0008270">
    <property type="term" value="F:zinc ion binding"/>
    <property type="evidence" value="ECO:0007669"/>
    <property type="project" value="InterPro"/>
</dbReference>
<keyword evidence="6" id="KW-0689">Ribosomal protein</keyword>
<accession>A0A8M1FI42</accession>
<dbReference type="InterPro" id="IPR039744">
    <property type="entry name" value="RIbosomal_uS14_euk_arc"/>
</dbReference>
<comment type="subunit">
    <text evidence="4">Component of the 40S small ribosomal subunit.</text>
</comment>
<dbReference type="RefSeq" id="XP_040481960.1">
    <property type="nucleotide sequence ID" value="XM_040626026.1"/>
</dbReference>
<keyword evidence="7" id="KW-0687">Ribonucleoprotein</keyword>
<organism evidence="11 12">
    <name type="scientific">Ursus maritimus</name>
    <name type="common">Polar bear</name>
    <name type="synonym">Thalarctos maritimus</name>
    <dbReference type="NCBI Taxonomy" id="29073"/>
    <lineage>
        <taxon>Eukaryota</taxon>
        <taxon>Metazoa</taxon>
        <taxon>Chordata</taxon>
        <taxon>Craniata</taxon>
        <taxon>Vertebrata</taxon>
        <taxon>Euteleostomi</taxon>
        <taxon>Mammalia</taxon>
        <taxon>Eutheria</taxon>
        <taxon>Laurasiatheria</taxon>
        <taxon>Carnivora</taxon>
        <taxon>Caniformia</taxon>
        <taxon>Ursidae</taxon>
        <taxon>Ursus</taxon>
    </lineage>
</organism>
<comment type="similarity">
    <text evidence="3">Belongs to the universal ribosomal protein uS14 family.</text>
</comment>
<dbReference type="OrthoDB" id="10282092at2759"/>
<evidence type="ECO:0000256" key="2">
    <source>
        <dbReference type="ARBA" id="ARBA00004514"/>
    </source>
</evidence>
<dbReference type="Gene3D" id="4.10.830.10">
    <property type="entry name" value="30s Ribosomal Protein S14, Chain N"/>
    <property type="match status" value="1"/>
</dbReference>
<evidence type="ECO:0000256" key="3">
    <source>
        <dbReference type="ARBA" id="ARBA00009083"/>
    </source>
</evidence>
<dbReference type="PANTHER" id="PTHR12010">
    <property type="entry name" value="40S RIBOSOMAL PROTEIN S29"/>
    <property type="match status" value="1"/>
</dbReference>
<sequence>MSDGDGKRGHQQLYCGHPKNCGQGSRSCRVCSNRCGLMRKYGLHMSCQCFRQYVADTGFIKLD</sequence>
<dbReference type="GO" id="GO:0005791">
    <property type="term" value="C:rough endoplasmic reticulum"/>
    <property type="evidence" value="ECO:0007669"/>
    <property type="project" value="UniProtKB-SubCell"/>
</dbReference>
<evidence type="ECO:0000313" key="11">
    <source>
        <dbReference type="Proteomes" id="UP000261680"/>
    </source>
</evidence>
<dbReference type="KEGG" id="umr:121101719"/>
<dbReference type="PANTHER" id="PTHR12010:SF26">
    <property type="entry name" value="SMALL RIBOSOMAL SUBUNIT PROTEIN US14"/>
    <property type="match status" value="1"/>
</dbReference>
<evidence type="ECO:0000256" key="1">
    <source>
        <dbReference type="ARBA" id="ARBA00004427"/>
    </source>
</evidence>
<name>A0A8M1FI42_URSMA</name>
<evidence type="ECO:0000256" key="6">
    <source>
        <dbReference type="ARBA" id="ARBA00022980"/>
    </source>
</evidence>
<dbReference type="InterPro" id="IPR043140">
    <property type="entry name" value="Ribosomal_uS14_sf"/>
</dbReference>
<dbReference type="GO" id="GO:0003735">
    <property type="term" value="F:structural constituent of ribosome"/>
    <property type="evidence" value="ECO:0007669"/>
    <property type="project" value="InterPro"/>
</dbReference>
<protein>
    <recommendedName>
        <fullName evidence="8">Small ribosomal subunit protein uS14</fullName>
    </recommendedName>
    <alternativeName>
        <fullName evidence="9">40S ribosomal protein S29</fullName>
    </alternativeName>
</protein>
<evidence type="ECO:0000256" key="10">
    <source>
        <dbReference type="ARBA" id="ARBA00045746"/>
    </source>
</evidence>
<dbReference type="InterPro" id="IPR001209">
    <property type="entry name" value="Ribosomal_uS14"/>
</dbReference>
<dbReference type="GeneID" id="121101719"/>
<evidence type="ECO:0000256" key="7">
    <source>
        <dbReference type="ARBA" id="ARBA00023274"/>
    </source>
</evidence>
<dbReference type="FunFam" id="4.10.830.10:FF:000002">
    <property type="entry name" value="40S ribosomal protein S29"/>
    <property type="match status" value="1"/>
</dbReference>
<dbReference type="GO" id="GO:0022627">
    <property type="term" value="C:cytosolic small ribosomal subunit"/>
    <property type="evidence" value="ECO:0007669"/>
    <property type="project" value="TreeGrafter"/>
</dbReference>
<evidence type="ECO:0000256" key="5">
    <source>
        <dbReference type="ARBA" id="ARBA00022723"/>
    </source>
</evidence>
<evidence type="ECO:0000256" key="8">
    <source>
        <dbReference type="ARBA" id="ARBA00035167"/>
    </source>
</evidence>
<evidence type="ECO:0000256" key="9">
    <source>
        <dbReference type="ARBA" id="ARBA00035455"/>
    </source>
</evidence>
<dbReference type="Proteomes" id="UP000261680">
    <property type="component" value="Unplaced"/>
</dbReference>
<dbReference type="Pfam" id="PF00253">
    <property type="entry name" value="Ribosomal_S14"/>
    <property type="match status" value="1"/>
</dbReference>
<comment type="function">
    <text evidence="10">Component of the small ribosomal subunit. The ribosome is a large ribonucleoprotein complex responsible for the synthesis of proteins in the cell.</text>
</comment>
<keyword evidence="11" id="KW-1185">Reference proteome</keyword>
<dbReference type="AlphaFoldDB" id="A0A8M1FI42"/>
<evidence type="ECO:0000256" key="4">
    <source>
        <dbReference type="ARBA" id="ARBA00011542"/>
    </source>
</evidence>
<evidence type="ECO:0000313" key="12">
    <source>
        <dbReference type="RefSeq" id="XP_040481960.1"/>
    </source>
</evidence>
<gene>
    <name evidence="12" type="primary">LOC121101719</name>
</gene>
<dbReference type="GO" id="GO:0002181">
    <property type="term" value="P:cytoplasmic translation"/>
    <property type="evidence" value="ECO:0007669"/>
    <property type="project" value="TreeGrafter"/>
</dbReference>
<keyword evidence="5" id="KW-0479">Metal-binding</keyword>
<reference evidence="12" key="1">
    <citation type="submission" date="2025-08" db="UniProtKB">
        <authorList>
            <consortium name="RefSeq"/>
        </authorList>
    </citation>
    <scope>IDENTIFICATION</scope>
    <source>
        <tissue evidence="12">Whole blood</tissue>
    </source>
</reference>
<proteinExistence type="inferred from homology"/>
<comment type="subcellular location">
    <subcellularLocation>
        <location evidence="2">Cytoplasm</location>
        <location evidence="2">Cytosol</location>
    </subcellularLocation>
    <subcellularLocation>
        <location evidence="1">Rough endoplasmic reticulum</location>
    </subcellularLocation>
</comment>